<evidence type="ECO:0000256" key="7">
    <source>
        <dbReference type="ARBA" id="ARBA00023237"/>
    </source>
</evidence>
<dbReference type="InterPro" id="IPR037066">
    <property type="entry name" value="Plug_dom_sf"/>
</dbReference>
<gene>
    <name evidence="14" type="ORF">KDA27_08150</name>
</gene>
<keyword evidence="5 9" id="KW-0798">TonB box</keyword>
<keyword evidence="6 8" id="KW-0472">Membrane</keyword>
<evidence type="ECO:0000256" key="3">
    <source>
        <dbReference type="ARBA" id="ARBA00022452"/>
    </source>
</evidence>
<dbReference type="AlphaFoldDB" id="A0A956NBI5"/>
<evidence type="ECO:0000259" key="12">
    <source>
        <dbReference type="Pfam" id="PF00593"/>
    </source>
</evidence>
<feature type="chain" id="PRO_5037027398" evidence="11">
    <location>
        <begin position="27"/>
        <end position="952"/>
    </location>
</feature>
<dbReference type="InterPro" id="IPR000531">
    <property type="entry name" value="Beta-barrel_TonB"/>
</dbReference>
<dbReference type="InterPro" id="IPR039426">
    <property type="entry name" value="TonB-dep_rcpt-like"/>
</dbReference>
<dbReference type="Proteomes" id="UP000739538">
    <property type="component" value="Unassembled WGS sequence"/>
</dbReference>
<evidence type="ECO:0000256" key="9">
    <source>
        <dbReference type="RuleBase" id="RU003357"/>
    </source>
</evidence>
<dbReference type="InterPro" id="IPR036942">
    <property type="entry name" value="Beta-barrel_TonB_sf"/>
</dbReference>
<evidence type="ECO:0000256" key="11">
    <source>
        <dbReference type="SAM" id="SignalP"/>
    </source>
</evidence>
<dbReference type="Pfam" id="PF00593">
    <property type="entry name" value="TonB_dep_Rec_b-barrel"/>
    <property type="match status" value="1"/>
</dbReference>
<dbReference type="PANTHER" id="PTHR30069:SF46">
    <property type="entry name" value="OAR PROTEIN"/>
    <property type="match status" value="1"/>
</dbReference>
<keyword evidence="3 8" id="KW-1134">Transmembrane beta strand</keyword>
<comment type="subcellular location">
    <subcellularLocation>
        <location evidence="1 8">Cell outer membrane</location>
        <topology evidence="1 8">Multi-pass membrane protein</topology>
    </subcellularLocation>
</comment>
<evidence type="ECO:0000256" key="2">
    <source>
        <dbReference type="ARBA" id="ARBA00022448"/>
    </source>
</evidence>
<evidence type="ECO:0000256" key="10">
    <source>
        <dbReference type="SAM" id="MobiDB-lite"/>
    </source>
</evidence>
<dbReference type="SUPFAM" id="SSF56935">
    <property type="entry name" value="Porins"/>
    <property type="match status" value="1"/>
</dbReference>
<dbReference type="SUPFAM" id="SSF49464">
    <property type="entry name" value="Carboxypeptidase regulatory domain-like"/>
    <property type="match status" value="1"/>
</dbReference>
<dbReference type="InterPro" id="IPR008969">
    <property type="entry name" value="CarboxyPept-like_regulatory"/>
</dbReference>
<accession>A0A956NBI5</accession>
<evidence type="ECO:0000256" key="5">
    <source>
        <dbReference type="ARBA" id="ARBA00023077"/>
    </source>
</evidence>
<evidence type="ECO:0000313" key="15">
    <source>
        <dbReference type="Proteomes" id="UP000739538"/>
    </source>
</evidence>
<keyword evidence="4 8" id="KW-0812">Transmembrane</keyword>
<dbReference type="EMBL" id="JAGQHS010000031">
    <property type="protein sequence ID" value="MCA9755757.1"/>
    <property type="molecule type" value="Genomic_DNA"/>
</dbReference>
<organism evidence="14 15">
    <name type="scientific">Eiseniibacteriota bacterium</name>
    <dbReference type="NCBI Taxonomy" id="2212470"/>
    <lineage>
        <taxon>Bacteria</taxon>
        <taxon>Candidatus Eiseniibacteriota</taxon>
    </lineage>
</organism>
<evidence type="ECO:0000256" key="4">
    <source>
        <dbReference type="ARBA" id="ARBA00022692"/>
    </source>
</evidence>
<evidence type="ECO:0000256" key="8">
    <source>
        <dbReference type="PROSITE-ProRule" id="PRU01360"/>
    </source>
</evidence>
<dbReference type="Gene3D" id="2.60.40.1120">
    <property type="entry name" value="Carboxypeptidase-like, regulatory domain"/>
    <property type="match status" value="1"/>
</dbReference>
<feature type="domain" description="TonB-dependent receptor-like beta-barrel" evidence="12">
    <location>
        <begin position="383"/>
        <end position="805"/>
    </location>
</feature>
<evidence type="ECO:0000313" key="14">
    <source>
        <dbReference type="EMBL" id="MCA9755757.1"/>
    </source>
</evidence>
<reference evidence="14" key="1">
    <citation type="submission" date="2020-04" db="EMBL/GenBank/DDBJ databases">
        <authorList>
            <person name="Zhang T."/>
        </authorList>
    </citation>
    <scope>NUCLEOTIDE SEQUENCE</scope>
    <source>
        <strain evidence="14">HKST-UBA02</strain>
    </source>
</reference>
<name>A0A956NBI5_UNCEI</name>
<keyword evidence="11" id="KW-0732">Signal</keyword>
<dbReference type="PANTHER" id="PTHR30069">
    <property type="entry name" value="TONB-DEPENDENT OUTER MEMBRANE RECEPTOR"/>
    <property type="match status" value="1"/>
</dbReference>
<dbReference type="InterPro" id="IPR012910">
    <property type="entry name" value="Plug_dom"/>
</dbReference>
<proteinExistence type="inferred from homology"/>
<keyword evidence="7 8" id="KW-0998">Cell outer membrane</keyword>
<protein>
    <submittedName>
        <fullName evidence="14">TonB-dependent receptor</fullName>
    </submittedName>
</protein>
<evidence type="ECO:0000259" key="13">
    <source>
        <dbReference type="Pfam" id="PF07715"/>
    </source>
</evidence>
<keyword evidence="14" id="KW-0675">Receptor</keyword>
<dbReference type="Pfam" id="PF07715">
    <property type="entry name" value="Plug"/>
    <property type="match status" value="1"/>
</dbReference>
<dbReference type="Gene3D" id="2.40.170.20">
    <property type="entry name" value="TonB-dependent receptor, beta-barrel domain"/>
    <property type="match status" value="1"/>
</dbReference>
<comment type="caution">
    <text evidence="14">The sequence shown here is derived from an EMBL/GenBank/DDBJ whole genome shotgun (WGS) entry which is preliminary data.</text>
</comment>
<evidence type="ECO:0000256" key="1">
    <source>
        <dbReference type="ARBA" id="ARBA00004571"/>
    </source>
</evidence>
<dbReference type="Gene3D" id="2.170.130.10">
    <property type="entry name" value="TonB-dependent receptor, plug domain"/>
    <property type="match status" value="1"/>
</dbReference>
<dbReference type="GO" id="GO:0044718">
    <property type="term" value="P:siderophore transmembrane transport"/>
    <property type="evidence" value="ECO:0007669"/>
    <property type="project" value="TreeGrafter"/>
</dbReference>
<dbReference type="GO" id="GO:0009279">
    <property type="term" value="C:cell outer membrane"/>
    <property type="evidence" value="ECO:0007669"/>
    <property type="project" value="UniProtKB-SubCell"/>
</dbReference>
<dbReference type="Pfam" id="PF13620">
    <property type="entry name" value="CarboxypepD_reg"/>
    <property type="match status" value="1"/>
</dbReference>
<dbReference type="GO" id="GO:0015344">
    <property type="term" value="F:siderophore uptake transmembrane transporter activity"/>
    <property type="evidence" value="ECO:0007669"/>
    <property type="project" value="TreeGrafter"/>
</dbReference>
<keyword evidence="2 8" id="KW-0813">Transport</keyword>
<evidence type="ECO:0000256" key="6">
    <source>
        <dbReference type="ARBA" id="ARBA00023136"/>
    </source>
</evidence>
<comment type="similarity">
    <text evidence="8 9">Belongs to the TonB-dependent receptor family.</text>
</comment>
<reference evidence="14" key="2">
    <citation type="journal article" date="2021" name="Microbiome">
        <title>Successional dynamics and alternative stable states in a saline activated sludge microbial community over 9 years.</title>
        <authorList>
            <person name="Wang Y."/>
            <person name="Ye J."/>
            <person name="Ju F."/>
            <person name="Liu L."/>
            <person name="Boyd J.A."/>
            <person name="Deng Y."/>
            <person name="Parks D.H."/>
            <person name="Jiang X."/>
            <person name="Yin X."/>
            <person name="Woodcroft B.J."/>
            <person name="Tyson G.W."/>
            <person name="Hugenholtz P."/>
            <person name="Polz M.F."/>
            <person name="Zhang T."/>
        </authorList>
    </citation>
    <scope>NUCLEOTIDE SEQUENCE</scope>
    <source>
        <strain evidence="14">HKST-UBA02</strain>
    </source>
</reference>
<feature type="signal peptide" evidence="11">
    <location>
        <begin position="1"/>
        <end position="26"/>
    </location>
</feature>
<sequence length="952" mass="104724">MSFRPYSLRPWLAFALTLVMAASVHAGTTGKIAGVVRDTASGLPLPAANVTVIGTTMGAASNEEGEYFILNVPAGTYSVQAMVIGYKPLLMSDVLVTPDFTTDLEFKLEPSVALTVETVEVASERPLIQRDATSTVRIVDSEEYEKLPTRGYQDAVSLQSGVVGSLGSANAELQGQESTNSAQLFVRGGRANQVAYYVDGFSQQDPLTGYSTTAISTNSVSQVVVMTGGFNAEYGRIMSGAVNVVTKEGSDEYSGTLEILTDNLGGDWVGTTKYDYNVYDMTLSGPLIPGNDDITFFVSGERRWYGDRSPRSFDTSSVPEGLNEDLSNGIQPNNTLSGYTWQGKLNYKLSPKTTLKFGTMGSSDDWQEYLHTYIRNIEHTPRYQDRNLSIFGTVTQTFGANTFGELKVNFFETKRKRGDGVFFDDQYAYGRVDSSGEAIGNPRFDEYNLFWLGDDPTTAEDEAHYFDDYLERRSNYIGFEASGTHKWNEENTLKLGGDFQRHELRYYNNLFPTRASDNDFDDVVNYGFDQFGNEIDSSPDGFDDGPKNPIVGSFYVQNKYESTDFVVNAGLRYDRLDPKTPALVSVDTPFGPREGDASLDAADLTDSSAQDKVSPRLGIAFPISEGTQFFANYGKFYQQPNLQDLYTSYRYLEYKVNLSGYYFPFGNPNLVPEETTAYEIGIQRALNEDVRLDVTAYYKDVKDLVQVQNVPSSPSAFASFRNSDYGTIKGVDVALAMRAVNGISGSLNYSLSYAKGTGSTAQSQRDIAWQAEEAPRTTAPLAFDQRHKISVNLDFTSGEEGGPMLGGMFPFANSNLNVLMRAASGFPYTPVYPANVITLASFSEQVAGPINSVYGPWTYSVDAKASRKLPIGGGLGLEAYVWVLNLFDTQNDISVYQTSGDAATTGWLATEEGRSWAAQNGDEGVAYYHLAENDPTNFGIPRQVRFGLKMDF</sequence>
<feature type="region of interest" description="Disordered" evidence="10">
    <location>
        <begin position="309"/>
        <end position="329"/>
    </location>
</feature>
<feature type="domain" description="TonB-dependent receptor plug" evidence="13">
    <location>
        <begin position="129"/>
        <end position="241"/>
    </location>
</feature>
<dbReference type="PROSITE" id="PS52016">
    <property type="entry name" value="TONB_DEPENDENT_REC_3"/>
    <property type="match status" value="1"/>
</dbReference>